<reference evidence="3" key="2">
    <citation type="submission" date="2019-02" db="EMBL/GenBank/DDBJ databases">
        <title>Granulicella sibirica sp. nov., a psychrotolerant acidobacterium isolated from an organic soil layer in forested tundra, West Siberia.</title>
        <authorList>
            <person name="Oshkin I.Y."/>
            <person name="Kulichevskaya I.S."/>
            <person name="Rijpstra W.I.C."/>
            <person name="Sinninghe Damste J.S."/>
            <person name="Rakitin A.L."/>
            <person name="Ravin N.V."/>
            <person name="Dedysh S.N."/>
        </authorList>
    </citation>
    <scope>NUCLEOTIDE SEQUENCE [LARGE SCALE GENOMIC DNA]</scope>
    <source>
        <strain evidence="3">AF10</strain>
    </source>
</reference>
<reference evidence="2 3" key="1">
    <citation type="submission" date="2018-11" db="EMBL/GenBank/DDBJ databases">
        <authorList>
            <person name="Mardanov A.V."/>
            <person name="Ravin N.V."/>
            <person name="Dedysh S.N."/>
        </authorList>
    </citation>
    <scope>NUCLEOTIDE SEQUENCE [LARGE SCALE GENOMIC DNA]</scope>
    <source>
        <strain evidence="2 3">AF10</strain>
    </source>
</reference>
<evidence type="ECO:0000313" key="2">
    <source>
        <dbReference type="EMBL" id="RXH57852.1"/>
    </source>
</evidence>
<accession>A0A4Q0T4H3</accession>
<proteinExistence type="predicted"/>
<dbReference type="Proteomes" id="UP000289437">
    <property type="component" value="Unassembled WGS sequence"/>
</dbReference>
<feature type="chain" id="PRO_5020485684" evidence="1">
    <location>
        <begin position="25"/>
        <end position="483"/>
    </location>
</feature>
<keyword evidence="1" id="KW-0732">Signal</keyword>
<gene>
    <name evidence="2" type="ORF">GRAN_1162</name>
</gene>
<sequence length="483" mass="54290">MLSRKFAVVSLCISFAARSSSLYAQSTSPDAQADKAPSTSDVEGNRTLLLRLADTYRMDWHPAELAGPDPVRRGYPAPLDSPPFPSSDYSVGGTPVIGAPDTQTYPLMQAINGNQSRVKVYGWLNGGFNASTSNKGTGANAPASYYVNPNRMTGDQQVLYVERLPNSVQTEHLDWGFRFAQLYGQDYRYTTAKGYLSDQLLVHNRQNGYDPVMFYFDLYVPHIAEGMNIRVGRYISLPDIEAQLAPNNYTYSHSLLYTVDPYTQTGIVASIKLSNHWLLQAGFSGGDDVAPWTKDATPTGTACVDYTWHKGGDALYTCANSFNKGKYAYNSLQGYYETWYHKINAKWHTDTEFWYMYERDVPNIAGNVTKPIAPEVGANGAFCHPGQHLCYAPEYAITNYVEREINTHNYLSFRADYLDDIRGQRTGYQTRYSEHLISYGHWVGSTILLRPEVRLEHSYQAAAYDLGTKKTQFVIAADLIYHF</sequence>
<organism evidence="2 3">
    <name type="scientific">Granulicella sibirica</name>
    <dbReference type="NCBI Taxonomy" id="2479048"/>
    <lineage>
        <taxon>Bacteria</taxon>
        <taxon>Pseudomonadati</taxon>
        <taxon>Acidobacteriota</taxon>
        <taxon>Terriglobia</taxon>
        <taxon>Terriglobales</taxon>
        <taxon>Acidobacteriaceae</taxon>
        <taxon>Granulicella</taxon>
    </lineage>
</organism>
<protein>
    <submittedName>
        <fullName evidence="2">Uncharacterized protein</fullName>
    </submittedName>
</protein>
<evidence type="ECO:0000256" key="1">
    <source>
        <dbReference type="SAM" id="SignalP"/>
    </source>
</evidence>
<name>A0A4Q0T4H3_9BACT</name>
<comment type="caution">
    <text evidence="2">The sequence shown here is derived from an EMBL/GenBank/DDBJ whole genome shotgun (WGS) entry which is preliminary data.</text>
</comment>
<dbReference type="EMBL" id="RDSM01000001">
    <property type="protein sequence ID" value="RXH57852.1"/>
    <property type="molecule type" value="Genomic_DNA"/>
</dbReference>
<feature type="signal peptide" evidence="1">
    <location>
        <begin position="1"/>
        <end position="24"/>
    </location>
</feature>
<dbReference type="InterPro" id="IPR011486">
    <property type="entry name" value="BBP2"/>
</dbReference>
<dbReference type="Pfam" id="PF07642">
    <property type="entry name" value="BBP2"/>
    <property type="match status" value="1"/>
</dbReference>
<dbReference type="AlphaFoldDB" id="A0A4Q0T4H3"/>
<keyword evidence="3" id="KW-1185">Reference proteome</keyword>
<evidence type="ECO:0000313" key="3">
    <source>
        <dbReference type="Proteomes" id="UP000289437"/>
    </source>
</evidence>